<proteinExistence type="predicted"/>
<dbReference type="SUPFAM" id="SSF53822">
    <property type="entry name" value="Periplasmic binding protein-like I"/>
    <property type="match status" value="1"/>
</dbReference>
<accession>A0A8X6MEE0</accession>
<dbReference type="Gene3D" id="3.40.50.2300">
    <property type="match status" value="1"/>
</dbReference>
<dbReference type="InterPro" id="IPR028082">
    <property type="entry name" value="Peripla_BP_I"/>
</dbReference>
<dbReference type="OrthoDB" id="6419048at2759"/>
<reference evidence="2" key="1">
    <citation type="submission" date="2020-08" db="EMBL/GenBank/DDBJ databases">
        <title>Multicomponent nature underlies the extraordinary mechanical properties of spider dragline silk.</title>
        <authorList>
            <person name="Kono N."/>
            <person name="Nakamura H."/>
            <person name="Mori M."/>
            <person name="Yoshida Y."/>
            <person name="Ohtoshi R."/>
            <person name="Malay A.D."/>
            <person name="Moran D.A.P."/>
            <person name="Tomita M."/>
            <person name="Numata K."/>
            <person name="Arakawa K."/>
        </authorList>
    </citation>
    <scope>NUCLEOTIDE SEQUENCE</scope>
</reference>
<dbReference type="EMBL" id="BMAV01025766">
    <property type="protein sequence ID" value="GFS44490.1"/>
    <property type="molecule type" value="Genomic_DNA"/>
</dbReference>
<gene>
    <name evidence="2" type="primary">Gyc32E_3</name>
    <name evidence="2" type="ORF">TNIN_451531</name>
</gene>
<name>A0A8X6MEE0_9ARAC</name>
<sequence>MLKNAILRVFFLIPVYVVVADTYALVDLVRFMQETGLLDTGDYVVISLEAQEFYDPTKEYQYIRRDFEASWMVADPIPFRSVLLLSPGSPINPDYDFFQDLVRNYSGSEPFNIPFHPFIKVEVPIYAGLAFDAVMIYASALTDALADNVSARDGPGVFEYIKSRNYESKTHYYSK</sequence>
<keyword evidence="1" id="KW-0812">Transmembrane</keyword>
<keyword evidence="3" id="KW-1185">Reference proteome</keyword>
<dbReference type="AlphaFoldDB" id="A0A8X6MEE0"/>
<feature type="transmembrane region" description="Helical" evidence="1">
    <location>
        <begin position="6"/>
        <end position="26"/>
    </location>
</feature>
<evidence type="ECO:0000313" key="2">
    <source>
        <dbReference type="EMBL" id="GFS44490.1"/>
    </source>
</evidence>
<evidence type="ECO:0000256" key="1">
    <source>
        <dbReference type="SAM" id="Phobius"/>
    </source>
</evidence>
<keyword evidence="1" id="KW-1133">Transmembrane helix</keyword>
<evidence type="ECO:0000313" key="3">
    <source>
        <dbReference type="Proteomes" id="UP000886998"/>
    </source>
</evidence>
<organism evidence="2 3">
    <name type="scientific">Trichonephila inaurata madagascariensis</name>
    <dbReference type="NCBI Taxonomy" id="2747483"/>
    <lineage>
        <taxon>Eukaryota</taxon>
        <taxon>Metazoa</taxon>
        <taxon>Ecdysozoa</taxon>
        <taxon>Arthropoda</taxon>
        <taxon>Chelicerata</taxon>
        <taxon>Arachnida</taxon>
        <taxon>Araneae</taxon>
        <taxon>Araneomorphae</taxon>
        <taxon>Entelegynae</taxon>
        <taxon>Araneoidea</taxon>
        <taxon>Nephilidae</taxon>
        <taxon>Trichonephila</taxon>
        <taxon>Trichonephila inaurata</taxon>
    </lineage>
</organism>
<comment type="caution">
    <text evidence="2">The sequence shown here is derived from an EMBL/GenBank/DDBJ whole genome shotgun (WGS) entry which is preliminary data.</text>
</comment>
<protein>
    <submittedName>
        <fullName evidence="2">Guanylate cyclase 32E</fullName>
    </submittedName>
</protein>
<keyword evidence="1" id="KW-0472">Membrane</keyword>
<dbReference type="Proteomes" id="UP000886998">
    <property type="component" value="Unassembled WGS sequence"/>
</dbReference>